<comment type="caution">
    <text evidence="4">The sequence shown here is derived from an EMBL/GenBank/DDBJ whole genome shotgun (WGS) entry which is preliminary data.</text>
</comment>
<keyword evidence="1 2" id="KW-0732">Signal</keyword>
<evidence type="ECO:0000313" key="4">
    <source>
        <dbReference type="EMBL" id="KAG0465988.1"/>
    </source>
</evidence>
<organism evidence="4 5">
    <name type="scientific">Vanilla planifolia</name>
    <name type="common">Vanilla</name>
    <dbReference type="NCBI Taxonomy" id="51239"/>
    <lineage>
        <taxon>Eukaryota</taxon>
        <taxon>Viridiplantae</taxon>
        <taxon>Streptophyta</taxon>
        <taxon>Embryophyta</taxon>
        <taxon>Tracheophyta</taxon>
        <taxon>Spermatophyta</taxon>
        <taxon>Magnoliopsida</taxon>
        <taxon>Liliopsida</taxon>
        <taxon>Asparagales</taxon>
        <taxon>Orchidaceae</taxon>
        <taxon>Vanilloideae</taxon>
        <taxon>Vanilleae</taxon>
        <taxon>Vanilla</taxon>
    </lineage>
</organism>
<gene>
    <name evidence="4" type="ORF">HPP92_020152</name>
</gene>
<dbReference type="Pfam" id="PF05617">
    <property type="entry name" value="Prolamin_like"/>
    <property type="match status" value="1"/>
</dbReference>
<dbReference type="Proteomes" id="UP000639772">
    <property type="component" value="Chromosome 10"/>
</dbReference>
<evidence type="ECO:0000256" key="2">
    <source>
        <dbReference type="SAM" id="SignalP"/>
    </source>
</evidence>
<dbReference type="GO" id="GO:2000008">
    <property type="term" value="P:regulation of protein localization to cell surface"/>
    <property type="evidence" value="ECO:0007669"/>
    <property type="project" value="TreeGrafter"/>
</dbReference>
<protein>
    <recommendedName>
        <fullName evidence="3">Prolamin-like domain-containing protein</fullName>
    </recommendedName>
</protein>
<feature type="chain" id="PRO_5032343839" description="Prolamin-like domain-containing protein" evidence="2">
    <location>
        <begin position="24"/>
        <end position="124"/>
    </location>
</feature>
<dbReference type="GO" id="GO:0031982">
    <property type="term" value="C:vesicle"/>
    <property type="evidence" value="ECO:0007669"/>
    <property type="project" value="TreeGrafter"/>
</dbReference>
<dbReference type="GO" id="GO:0009567">
    <property type="term" value="P:double fertilization forming a zygote and endosperm"/>
    <property type="evidence" value="ECO:0007669"/>
    <property type="project" value="TreeGrafter"/>
</dbReference>
<evidence type="ECO:0000313" key="5">
    <source>
        <dbReference type="Proteomes" id="UP000639772"/>
    </source>
</evidence>
<evidence type="ECO:0000256" key="1">
    <source>
        <dbReference type="ARBA" id="ARBA00022729"/>
    </source>
</evidence>
<dbReference type="PANTHER" id="PTHR31181:SF51">
    <property type="entry name" value="EGG CELL-SECRETED PROTEIN 1.4"/>
    <property type="match status" value="1"/>
</dbReference>
<proteinExistence type="predicted"/>
<feature type="signal peptide" evidence="2">
    <location>
        <begin position="1"/>
        <end position="23"/>
    </location>
</feature>
<dbReference type="GO" id="GO:0080155">
    <property type="term" value="P:regulation of double fertilization forming a zygote and endosperm"/>
    <property type="evidence" value="ECO:0007669"/>
    <property type="project" value="TreeGrafter"/>
</dbReference>
<dbReference type="GO" id="GO:0005576">
    <property type="term" value="C:extracellular region"/>
    <property type="evidence" value="ECO:0007669"/>
    <property type="project" value="TreeGrafter"/>
</dbReference>
<reference evidence="4 5" key="1">
    <citation type="journal article" date="2020" name="Nat. Food">
        <title>A phased Vanilla planifolia genome enables genetic improvement of flavour and production.</title>
        <authorList>
            <person name="Hasing T."/>
            <person name="Tang H."/>
            <person name="Brym M."/>
            <person name="Khazi F."/>
            <person name="Huang T."/>
            <person name="Chambers A.H."/>
        </authorList>
    </citation>
    <scope>NUCLEOTIDE SEQUENCE [LARGE SCALE GENOMIC DNA]</scope>
    <source>
        <tissue evidence="4">Leaf</tissue>
    </source>
</reference>
<feature type="domain" description="Prolamin-like" evidence="3">
    <location>
        <begin position="58"/>
        <end position="121"/>
    </location>
</feature>
<dbReference type="AlphaFoldDB" id="A0A835Q747"/>
<dbReference type="PANTHER" id="PTHR31181">
    <property type="entry name" value="EGG CELL-SECRETED PROTEIN 1.4"/>
    <property type="match status" value="1"/>
</dbReference>
<name>A0A835Q747_VANPL</name>
<sequence>MAKSTTTAVMGLSFLLLLVSAIAETEGAAGAVSPQLNFVAAKLAQVMEQNAETEGIRDCWNALTQIPGCVPELIGSYISRRIAIRYVCCLRLGAIGQQCFDSIFSSFPFYQKFERGVKKFCHLR</sequence>
<dbReference type="EMBL" id="JADCNM010000010">
    <property type="protein sequence ID" value="KAG0465988.1"/>
    <property type="molecule type" value="Genomic_DNA"/>
</dbReference>
<accession>A0A835Q747</accession>
<dbReference type="InterPro" id="IPR008502">
    <property type="entry name" value="Prolamin-like"/>
</dbReference>
<evidence type="ECO:0000259" key="3">
    <source>
        <dbReference type="Pfam" id="PF05617"/>
    </source>
</evidence>